<reference evidence="7 8" key="1">
    <citation type="submission" date="2018-10" db="EMBL/GenBank/DDBJ databases">
        <title>Sequencing the genomes of 1000 actinobacteria strains.</title>
        <authorList>
            <person name="Klenk H.-P."/>
        </authorList>
    </citation>
    <scope>NUCLEOTIDE SEQUENCE [LARGE SCALE GENOMIC DNA]</scope>
    <source>
        <strain evidence="7 8">DSM 43800</strain>
    </source>
</reference>
<organism evidence="7 8">
    <name type="scientific">Saccharothrix australiensis</name>
    <dbReference type="NCBI Taxonomy" id="2072"/>
    <lineage>
        <taxon>Bacteria</taxon>
        <taxon>Bacillati</taxon>
        <taxon>Actinomycetota</taxon>
        <taxon>Actinomycetes</taxon>
        <taxon>Pseudonocardiales</taxon>
        <taxon>Pseudonocardiaceae</taxon>
        <taxon>Saccharothrix</taxon>
    </lineage>
</organism>
<feature type="transmembrane region" description="Helical" evidence="6">
    <location>
        <begin position="151"/>
        <end position="168"/>
    </location>
</feature>
<feature type="transmembrane region" description="Helical" evidence="6">
    <location>
        <begin position="90"/>
        <end position="107"/>
    </location>
</feature>
<comment type="caution">
    <text evidence="7">The sequence shown here is derived from an EMBL/GenBank/DDBJ whole genome shotgun (WGS) entry which is preliminary data.</text>
</comment>
<feature type="transmembrane region" description="Helical" evidence="6">
    <location>
        <begin position="174"/>
        <end position="193"/>
    </location>
</feature>
<evidence type="ECO:0000256" key="5">
    <source>
        <dbReference type="ARBA" id="ARBA00023136"/>
    </source>
</evidence>
<dbReference type="EMBL" id="RBXO01000001">
    <property type="protein sequence ID" value="RKT55151.1"/>
    <property type="molecule type" value="Genomic_DNA"/>
</dbReference>
<dbReference type="PANTHER" id="PTHR13353">
    <property type="entry name" value="TRANSMEMBRANE PROTEIN 19"/>
    <property type="match status" value="1"/>
</dbReference>
<dbReference type="AlphaFoldDB" id="A0A495W0C9"/>
<dbReference type="GO" id="GO:0016020">
    <property type="term" value="C:membrane"/>
    <property type="evidence" value="ECO:0007669"/>
    <property type="project" value="UniProtKB-SubCell"/>
</dbReference>
<evidence type="ECO:0000256" key="3">
    <source>
        <dbReference type="ARBA" id="ARBA00022692"/>
    </source>
</evidence>
<feature type="transmembrane region" description="Helical" evidence="6">
    <location>
        <begin position="253"/>
        <end position="278"/>
    </location>
</feature>
<evidence type="ECO:0000313" key="8">
    <source>
        <dbReference type="Proteomes" id="UP000282084"/>
    </source>
</evidence>
<keyword evidence="4 6" id="KW-1133">Transmembrane helix</keyword>
<feature type="transmembrane region" description="Helical" evidence="6">
    <location>
        <begin position="358"/>
        <end position="384"/>
    </location>
</feature>
<evidence type="ECO:0000256" key="6">
    <source>
        <dbReference type="SAM" id="Phobius"/>
    </source>
</evidence>
<name>A0A495W0C9_9PSEU</name>
<feature type="transmembrane region" description="Helical" evidence="6">
    <location>
        <begin position="200"/>
        <end position="218"/>
    </location>
</feature>
<proteinExistence type="inferred from homology"/>
<dbReference type="InterPro" id="IPR002794">
    <property type="entry name" value="DUF92_TMEM19"/>
</dbReference>
<evidence type="ECO:0000256" key="2">
    <source>
        <dbReference type="ARBA" id="ARBA00009012"/>
    </source>
</evidence>
<dbReference type="PANTHER" id="PTHR13353:SF5">
    <property type="entry name" value="TRANSMEMBRANE PROTEIN 19"/>
    <property type="match status" value="1"/>
</dbReference>
<feature type="transmembrane region" description="Helical" evidence="6">
    <location>
        <begin position="113"/>
        <end position="130"/>
    </location>
</feature>
<feature type="transmembrane region" description="Helical" evidence="6">
    <location>
        <begin position="36"/>
        <end position="52"/>
    </location>
</feature>
<keyword evidence="5 6" id="KW-0472">Membrane</keyword>
<evidence type="ECO:0000313" key="7">
    <source>
        <dbReference type="EMBL" id="RKT55151.1"/>
    </source>
</evidence>
<dbReference type="Pfam" id="PF01940">
    <property type="entry name" value="DUF92"/>
    <property type="match status" value="1"/>
</dbReference>
<accession>A0A495W0C9</accession>
<evidence type="ECO:0000256" key="4">
    <source>
        <dbReference type="ARBA" id="ARBA00022989"/>
    </source>
</evidence>
<feature type="transmembrane region" description="Helical" evidence="6">
    <location>
        <begin position="58"/>
        <end position="78"/>
    </location>
</feature>
<dbReference type="RefSeq" id="WP_121006904.1">
    <property type="nucleotide sequence ID" value="NZ_RBXO01000001.1"/>
</dbReference>
<feature type="transmembrane region" description="Helical" evidence="6">
    <location>
        <begin position="6"/>
        <end position="24"/>
    </location>
</feature>
<sequence length="477" mass="48428">MRDHLISLALFGGVGGVLVGLPRVPGRGGRDLRRGLAHVVSGLLATTGVLVVQDKAALLVAGALGVVLTAVCVERGWIGGVLRGSRLQDYGFVAYAVAFVVLVAWLFPQRGPIVAGLLVLALADPVAAAVGRRIGRARVTTGFSERSVEGAVAFTVVAAAVLAVVAALHRPSPAAFAAVLLIAVTAAAVELLAPPALDNLFVPLWVAFLFSTALSSTASDAPGVDWLPALAVAGAGASAVWRFRWLDPPGAVLAFLLAAGLLVTGGWAWLAPLVVFLASTSVLTKANPTDRDARGLEQTVVNGLVPALPVVGHVLVGGDWWYAAHVAIVAVACADTWASELGRRLGGAPVSIRSLKRVGAGTSGAVSAVGLLASVVGGGLVGAVGAVAAGGWRWELFLVGVVVGPLGALVDTVLGAWAQCRYRCVACGLRQERPRHCGERGVVVAGVAGLTNERVNLVANIAGPVLASPLLSVVGPW</sequence>
<dbReference type="OrthoDB" id="9808500at2"/>
<keyword evidence="3 6" id="KW-0812">Transmembrane</keyword>
<dbReference type="Proteomes" id="UP000282084">
    <property type="component" value="Unassembled WGS sequence"/>
</dbReference>
<comment type="subcellular location">
    <subcellularLocation>
        <location evidence="1">Membrane</location>
        <topology evidence="1">Multi-pass membrane protein</topology>
    </subcellularLocation>
</comment>
<keyword evidence="8" id="KW-1185">Reference proteome</keyword>
<protein>
    <submittedName>
        <fullName evidence="7">Uncharacterized protein (TIGR00297 family)</fullName>
    </submittedName>
</protein>
<evidence type="ECO:0000256" key="1">
    <source>
        <dbReference type="ARBA" id="ARBA00004141"/>
    </source>
</evidence>
<comment type="similarity">
    <text evidence="2">Belongs to the TMEM19 family.</text>
</comment>
<feature type="transmembrane region" description="Helical" evidence="6">
    <location>
        <begin position="396"/>
        <end position="417"/>
    </location>
</feature>
<gene>
    <name evidence="7" type="ORF">C8E97_3809</name>
</gene>